<dbReference type="InterPro" id="IPR014756">
    <property type="entry name" value="Ig_E-set"/>
</dbReference>
<dbReference type="InterPro" id="IPR014755">
    <property type="entry name" value="Cu-Rt/internalin_Ig-like"/>
</dbReference>
<protein>
    <recommendedName>
        <fullName evidence="6">CopC domain-containing protein</fullName>
    </recommendedName>
</protein>
<feature type="chain" id="PRO_5046926716" description="CopC domain-containing protein" evidence="5">
    <location>
        <begin position="29"/>
        <end position="206"/>
    </location>
</feature>
<dbReference type="EMBL" id="BAABAE010000003">
    <property type="protein sequence ID" value="GAA3741506.1"/>
    <property type="molecule type" value="Genomic_DNA"/>
</dbReference>
<feature type="signal peptide" evidence="5">
    <location>
        <begin position="1"/>
        <end position="28"/>
    </location>
</feature>
<feature type="domain" description="CopC" evidence="6">
    <location>
        <begin position="29"/>
        <end position="125"/>
    </location>
</feature>
<keyword evidence="4" id="KW-1133">Transmembrane helix</keyword>
<proteinExistence type="predicted"/>
<evidence type="ECO:0000256" key="4">
    <source>
        <dbReference type="SAM" id="Phobius"/>
    </source>
</evidence>
<feature type="transmembrane region" description="Helical" evidence="4">
    <location>
        <begin position="176"/>
        <end position="197"/>
    </location>
</feature>
<reference evidence="8" key="1">
    <citation type="journal article" date="2019" name="Int. J. Syst. Evol. Microbiol.">
        <title>The Global Catalogue of Microorganisms (GCM) 10K type strain sequencing project: providing services to taxonomists for standard genome sequencing and annotation.</title>
        <authorList>
            <consortium name="The Broad Institute Genomics Platform"/>
            <consortium name="The Broad Institute Genome Sequencing Center for Infectious Disease"/>
            <person name="Wu L."/>
            <person name="Ma J."/>
        </authorList>
    </citation>
    <scope>NUCLEOTIDE SEQUENCE [LARGE SCALE GENOMIC DNA]</scope>
    <source>
        <strain evidence="8">JCM 16949</strain>
    </source>
</reference>
<comment type="caution">
    <text evidence="7">The sequence shown here is derived from an EMBL/GenBank/DDBJ whole genome shotgun (WGS) entry which is preliminary data.</text>
</comment>
<keyword evidence="4" id="KW-0472">Membrane</keyword>
<organism evidence="7 8">
    <name type="scientific">Leifsonella bigeumensis</name>
    <dbReference type="NCBI Taxonomy" id="433643"/>
    <lineage>
        <taxon>Bacteria</taxon>
        <taxon>Bacillati</taxon>
        <taxon>Actinomycetota</taxon>
        <taxon>Actinomycetes</taxon>
        <taxon>Micrococcales</taxon>
        <taxon>Microbacteriaceae</taxon>
        <taxon>Leifsonella</taxon>
    </lineage>
</organism>
<keyword evidence="4" id="KW-0812">Transmembrane</keyword>
<feature type="region of interest" description="Disordered" evidence="3">
    <location>
        <begin position="133"/>
        <end position="168"/>
    </location>
</feature>
<evidence type="ECO:0000256" key="1">
    <source>
        <dbReference type="ARBA" id="ARBA00022729"/>
    </source>
</evidence>
<dbReference type="Gene3D" id="2.60.40.1220">
    <property type="match status" value="1"/>
</dbReference>
<name>A0ABP7FM39_9MICO</name>
<dbReference type="InterPro" id="IPR007348">
    <property type="entry name" value="CopC_dom"/>
</dbReference>
<keyword evidence="1 5" id="KW-0732">Signal</keyword>
<keyword evidence="8" id="KW-1185">Reference proteome</keyword>
<sequence length="206" mass="20731">MRNLTRQIALAGFVATVAVLAAASPAFAHNFYLSSTPSENEVLTTLPDEFIVTTNDNLLDLGGAGGGFVMQVVGPDGLYYGDGCVTVSGPSVSMTAAAGPAGDYTLTWQVISADGHTVSGEIPYSWEPAAGAETSTVGTMSPPVCGEATEPEPAASEPGVTPPDAGGAADDSVTNALWIGGGVLAVAIAVVATLLLLRPRKTPPTQ</sequence>
<feature type="compositionally biased region" description="Low complexity" evidence="3">
    <location>
        <begin position="147"/>
        <end position="158"/>
    </location>
</feature>
<accession>A0ABP7FM39</accession>
<evidence type="ECO:0000256" key="5">
    <source>
        <dbReference type="SAM" id="SignalP"/>
    </source>
</evidence>
<dbReference type="Pfam" id="PF04234">
    <property type="entry name" value="CopC"/>
    <property type="match status" value="1"/>
</dbReference>
<evidence type="ECO:0000256" key="2">
    <source>
        <dbReference type="ARBA" id="ARBA00023008"/>
    </source>
</evidence>
<evidence type="ECO:0000256" key="3">
    <source>
        <dbReference type="SAM" id="MobiDB-lite"/>
    </source>
</evidence>
<evidence type="ECO:0000313" key="7">
    <source>
        <dbReference type="EMBL" id="GAA3741506.1"/>
    </source>
</evidence>
<evidence type="ECO:0000259" key="6">
    <source>
        <dbReference type="Pfam" id="PF04234"/>
    </source>
</evidence>
<dbReference type="Proteomes" id="UP001501004">
    <property type="component" value="Unassembled WGS sequence"/>
</dbReference>
<evidence type="ECO:0000313" key="8">
    <source>
        <dbReference type="Proteomes" id="UP001501004"/>
    </source>
</evidence>
<dbReference type="SUPFAM" id="SSF81296">
    <property type="entry name" value="E set domains"/>
    <property type="match status" value="1"/>
</dbReference>
<gene>
    <name evidence="7" type="ORF">GCM10022239_16460</name>
</gene>
<keyword evidence="2" id="KW-0186">Copper</keyword>
<dbReference type="RefSeq" id="WP_344755591.1">
    <property type="nucleotide sequence ID" value="NZ_BAABAE010000003.1"/>
</dbReference>